<keyword evidence="1" id="KW-0812">Transmembrane</keyword>
<organism evidence="2 3">
    <name type="scientific">Romanomermis culicivorax</name>
    <name type="common">Nematode worm</name>
    <dbReference type="NCBI Taxonomy" id="13658"/>
    <lineage>
        <taxon>Eukaryota</taxon>
        <taxon>Metazoa</taxon>
        <taxon>Ecdysozoa</taxon>
        <taxon>Nematoda</taxon>
        <taxon>Enoplea</taxon>
        <taxon>Dorylaimia</taxon>
        <taxon>Mermithida</taxon>
        <taxon>Mermithoidea</taxon>
        <taxon>Mermithidae</taxon>
        <taxon>Romanomermis</taxon>
    </lineage>
</organism>
<dbReference type="AlphaFoldDB" id="A0A915J9U7"/>
<evidence type="ECO:0000313" key="2">
    <source>
        <dbReference type="Proteomes" id="UP000887565"/>
    </source>
</evidence>
<feature type="transmembrane region" description="Helical" evidence="1">
    <location>
        <begin position="6"/>
        <end position="28"/>
    </location>
</feature>
<dbReference type="WBParaSite" id="nRc.2.0.1.t23254-RA">
    <property type="protein sequence ID" value="nRc.2.0.1.t23254-RA"/>
    <property type="gene ID" value="nRc.2.0.1.g23254"/>
</dbReference>
<feature type="transmembrane region" description="Helical" evidence="1">
    <location>
        <begin position="35"/>
        <end position="60"/>
    </location>
</feature>
<reference evidence="3" key="1">
    <citation type="submission" date="2022-11" db="UniProtKB">
        <authorList>
            <consortium name="WormBaseParasite"/>
        </authorList>
    </citation>
    <scope>IDENTIFICATION</scope>
</reference>
<keyword evidence="1" id="KW-0472">Membrane</keyword>
<evidence type="ECO:0000256" key="1">
    <source>
        <dbReference type="SAM" id="Phobius"/>
    </source>
</evidence>
<proteinExistence type="predicted"/>
<keyword evidence="1" id="KW-1133">Transmembrane helix</keyword>
<accession>A0A915J9U7</accession>
<dbReference type="Proteomes" id="UP000887565">
    <property type="component" value="Unplaced"/>
</dbReference>
<evidence type="ECO:0000313" key="3">
    <source>
        <dbReference type="WBParaSite" id="nRc.2.0.1.t23254-RA"/>
    </source>
</evidence>
<sequence length="136" mass="14717">MARSNWILSCCTLMYLSFVVIGIVFCSIDLDRFAWCLYLILVSLVGCMICVAFCMMGHHFDALPGRNGRDSNAEQHSQAAKLLIATFQRSLMRSAAVGGFRANGGGSENKISNSAIGSKTSSTALTRPTLLDVHAH</sequence>
<keyword evidence="2" id="KW-1185">Reference proteome</keyword>
<protein>
    <submittedName>
        <fullName evidence="3">Uncharacterized protein</fullName>
    </submittedName>
</protein>
<name>A0A915J9U7_ROMCU</name>